<proteinExistence type="predicted"/>
<dbReference type="Proteomes" id="UP000259952">
    <property type="component" value="Segment"/>
</dbReference>
<organism evidence="1 2">
    <name type="scientific">Gordonia phage Fryberger</name>
    <dbReference type="NCBI Taxonomy" id="2250392"/>
    <lineage>
        <taxon>Viruses</taxon>
        <taxon>Duplodnaviria</taxon>
        <taxon>Heunggongvirae</taxon>
        <taxon>Uroviricota</taxon>
        <taxon>Caudoviricetes</taxon>
        <taxon>Ronaldovirus</taxon>
        <taxon>Ronaldovirus fryberger</taxon>
    </lineage>
</organism>
<dbReference type="InterPro" id="IPR026325">
    <property type="entry name" value="DUF932"/>
</dbReference>
<reference evidence="1 2" key="1">
    <citation type="submission" date="2018-06" db="EMBL/GenBank/DDBJ databases">
        <authorList>
            <person name="Searcy Z.E."/>
            <person name="Delesalle V.A."/>
            <person name="Garlena R.A."/>
            <person name="Russell D.A."/>
            <person name="Pope W.H."/>
            <person name="Jacobs-Sera D."/>
            <person name="Hatfull G.F."/>
        </authorList>
    </citation>
    <scope>NUCLEOTIDE SEQUENCE [LARGE SCALE GENOMIC DNA]</scope>
</reference>
<dbReference type="NCBIfam" id="TIGR03299">
    <property type="entry name" value="LGT_TIGR03299"/>
    <property type="match status" value="1"/>
</dbReference>
<dbReference type="Pfam" id="PF06067">
    <property type="entry name" value="DUF932"/>
    <property type="match status" value="1"/>
</dbReference>
<dbReference type="KEGG" id="vg:54998512"/>
<accession>A0A346FCN3</accession>
<dbReference type="GeneID" id="54998512"/>
<protein>
    <submittedName>
        <fullName evidence="1">Uncharacterized protein</fullName>
    </submittedName>
</protein>
<name>A0A346FCN3_9CAUD</name>
<dbReference type="EMBL" id="MH479913">
    <property type="protein sequence ID" value="AXN53497.1"/>
    <property type="molecule type" value="Genomic_DNA"/>
</dbReference>
<evidence type="ECO:0000313" key="1">
    <source>
        <dbReference type="EMBL" id="AXN53497.1"/>
    </source>
</evidence>
<keyword evidence="2" id="KW-1185">Reference proteome</keyword>
<dbReference type="InterPro" id="IPR017686">
    <property type="entry name" value="Phg/plasmid-like_prot"/>
</dbReference>
<evidence type="ECO:0000313" key="2">
    <source>
        <dbReference type="Proteomes" id="UP000259952"/>
    </source>
</evidence>
<gene>
    <name evidence="1" type="primary">80</name>
    <name evidence="1" type="ORF">SEA_FRYBERGER_80</name>
</gene>
<sequence length="356" mass="40338">MSQESGLWLNRNVLIGLEEKRGKAWHWRKADQGDESNHYPMGIPMEEVERRLFNWEPLRASIVAEVELDDAEGFEEANGINHLGEPVVTVPIPGRIAIVRSDTRETLGVFKDTYQEHPYKEWLLEFVAQLLGDHIVISSAGLLRNGGQAWVEVSMDETFKDELTGFEFMPNLLAYTSLDGTLSTNYKETVTSTVCDNTFGQARAENNGNRSYRRKHSKYSVADLETARAELGLEFISNSWTEDLHSLAKTDVSKKQFSDWLNLYVPEPDTDHGRSLARADVKRNSIIKLWTSDERVSPWAGTALGVLQAVNTYQQHESPVYEGTIRAERNMNQILTGKMDKLDMEAMELLNQVLAS</sequence>
<dbReference type="RefSeq" id="YP_009807632.1">
    <property type="nucleotide sequence ID" value="NC_048027.1"/>
</dbReference>